<reference evidence="1" key="1">
    <citation type="journal article" date="2020" name="Nature">
        <title>Giant virus diversity and host interactions through global metagenomics.</title>
        <authorList>
            <person name="Schulz F."/>
            <person name="Roux S."/>
            <person name="Paez-Espino D."/>
            <person name="Jungbluth S."/>
            <person name="Walsh D.A."/>
            <person name="Denef V.J."/>
            <person name="McMahon K.D."/>
            <person name="Konstantinidis K.T."/>
            <person name="Eloe-Fadrosh E.A."/>
            <person name="Kyrpides N.C."/>
            <person name="Woyke T."/>
        </authorList>
    </citation>
    <scope>NUCLEOTIDE SEQUENCE</scope>
    <source>
        <strain evidence="1">GVMAG-M-3300010158-60</strain>
    </source>
</reference>
<sequence>MDLPAFKDAPPAQFRFYIIFHKFLTLEAYENVNPHYLKTYCRFVGVNRAISKIGPETLAPYVFEEWQLPVYNPLYQFAKYCESSVFFHTILNPQLMLDPFNFVGFLHYDMVLDNRLFEFIEHCIEQYGDCSKTLFVFYVDAAEPHINQNSLNNDRFGYDLWEKVIDIYNEMYGTKFSLEDVTKNVIPLYHSYLVPKGIFKEMMAFAERAIPRIFDMLGCDITHLPYHIERCHGIFLLLHTTDKKIERWLQLPGIDHRDDLKDPWQKSA</sequence>
<accession>A0A6C0BCZ3</accession>
<protein>
    <submittedName>
        <fullName evidence="1">Uncharacterized protein</fullName>
    </submittedName>
</protein>
<organism evidence="1">
    <name type="scientific">viral metagenome</name>
    <dbReference type="NCBI Taxonomy" id="1070528"/>
    <lineage>
        <taxon>unclassified sequences</taxon>
        <taxon>metagenomes</taxon>
        <taxon>organismal metagenomes</taxon>
    </lineage>
</organism>
<dbReference type="EMBL" id="MN739108">
    <property type="protein sequence ID" value="QHS89358.1"/>
    <property type="molecule type" value="Genomic_DNA"/>
</dbReference>
<dbReference type="AlphaFoldDB" id="A0A6C0BCZ3"/>
<proteinExistence type="predicted"/>
<evidence type="ECO:0000313" key="1">
    <source>
        <dbReference type="EMBL" id="QHS89358.1"/>
    </source>
</evidence>
<name>A0A6C0BCZ3_9ZZZZ</name>